<keyword evidence="6 8" id="KW-0472">Membrane</keyword>
<evidence type="ECO:0000256" key="8">
    <source>
        <dbReference type="SAM" id="Phobius"/>
    </source>
</evidence>
<feature type="transmembrane region" description="Helical" evidence="8">
    <location>
        <begin position="285"/>
        <end position="303"/>
    </location>
</feature>
<name>A0A8T0GQ77_CERPU</name>
<feature type="transmembrane region" description="Helical" evidence="8">
    <location>
        <begin position="62"/>
        <end position="83"/>
    </location>
</feature>
<keyword evidence="11" id="KW-1185">Reference proteome</keyword>
<dbReference type="EMBL" id="CM026430">
    <property type="protein sequence ID" value="KAG0561170.1"/>
    <property type="molecule type" value="Genomic_DNA"/>
</dbReference>
<dbReference type="Pfam" id="PF01569">
    <property type="entry name" value="PAP2"/>
    <property type="match status" value="1"/>
</dbReference>
<evidence type="ECO:0000256" key="6">
    <source>
        <dbReference type="ARBA" id="ARBA00023136"/>
    </source>
</evidence>
<comment type="similarity">
    <text evidence="7">Belongs to the type 2 lipid phosphate phosphatase family.</text>
</comment>
<dbReference type="Gene3D" id="1.20.144.10">
    <property type="entry name" value="Phosphatidic acid phosphatase type 2/haloperoxidase"/>
    <property type="match status" value="1"/>
</dbReference>
<dbReference type="PANTHER" id="PTHR14969">
    <property type="entry name" value="SPHINGOSINE-1-PHOSPHATE PHOSPHOHYDROLASE"/>
    <property type="match status" value="1"/>
</dbReference>
<gene>
    <name evidence="10" type="ORF">KC19_9G042300</name>
</gene>
<dbReference type="AlphaFoldDB" id="A0A8T0GQ77"/>
<keyword evidence="2 8" id="KW-0812">Transmembrane</keyword>
<dbReference type="SMART" id="SM00014">
    <property type="entry name" value="acidPPc"/>
    <property type="match status" value="1"/>
</dbReference>
<dbReference type="InterPro" id="IPR036938">
    <property type="entry name" value="PAP2/HPO_sf"/>
</dbReference>
<dbReference type="InterPro" id="IPR000326">
    <property type="entry name" value="PAP2/HPO"/>
</dbReference>
<comment type="caution">
    <text evidence="10">The sequence shown here is derived from an EMBL/GenBank/DDBJ whole genome shotgun (WGS) entry which is preliminary data.</text>
</comment>
<reference evidence="10" key="1">
    <citation type="submission" date="2020-06" db="EMBL/GenBank/DDBJ databases">
        <title>WGS assembly of Ceratodon purpureus strain R40.</title>
        <authorList>
            <person name="Carey S.B."/>
            <person name="Jenkins J."/>
            <person name="Shu S."/>
            <person name="Lovell J.T."/>
            <person name="Sreedasyam A."/>
            <person name="Maumus F."/>
            <person name="Tiley G.P."/>
            <person name="Fernandez-Pozo N."/>
            <person name="Barry K."/>
            <person name="Chen C."/>
            <person name="Wang M."/>
            <person name="Lipzen A."/>
            <person name="Daum C."/>
            <person name="Saski C.A."/>
            <person name="Payton A.C."/>
            <person name="Mcbreen J.C."/>
            <person name="Conrad R.E."/>
            <person name="Kollar L.M."/>
            <person name="Olsson S."/>
            <person name="Huttunen S."/>
            <person name="Landis J.B."/>
            <person name="Wickett N.J."/>
            <person name="Johnson M.G."/>
            <person name="Rensing S.A."/>
            <person name="Grimwood J."/>
            <person name="Schmutz J."/>
            <person name="Mcdaniel S.F."/>
        </authorList>
    </citation>
    <scope>NUCLEOTIDE SEQUENCE</scope>
    <source>
        <strain evidence="10">R40</strain>
    </source>
</reference>
<keyword evidence="4" id="KW-0256">Endoplasmic reticulum</keyword>
<evidence type="ECO:0000313" key="11">
    <source>
        <dbReference type="Proteomes" id="UP000822688"/>
    </source>
</evidence>
<evidence type="ECO:0000256" key="5">
    <source>
        <dbReference type="ARBA" id="ARBA00022989"/>
    </source>
</evidence>
<evidence type="ECO:0000256" key="3">
    <source>
        <dbReference type="ARBA" id="ARBA00022801"/>
    </source>
</evidence>
<evidence type="ECO:0000256" key="1">
    <source>
        <dbReference type="ARBA" id="ARBA00004477"/>
    </source>
</evidence>
<keyword evidence="3" id="KW-0378">Hydrolase</keyword>
<organism evidence="10 11">
    <name type="scientific">Ceratodon purpureus</name>
    <name type="common">Fire moss</name>
    <name type="synonym">Dicranum purpureum</name>
    <dbReference type="NCBI Taxonomy" id="3225"/>
    <lineage>
        <taxon>Eukaryota</taxon>
        <taxon>Viridiplantae</taxon>
        <taxon>Streptophyta</taxon>
        <taxon>Embryophyta</taxon>
        <taxon>Bryophyta</taxon>
        <taxon>Bryophytina</taxon>
        <taxon>Bryopsida</taxon>
        <taxon>Dicranidae</taxon>
        <taxon>Pseudoditrichales</taxon>
        <taxon>Ditrichaceae</taxon>
        <taxon>Ceratodon</taxon>
    </lineage>
</organism>
<feature type="transmembrane region" description="Helical" evidence="8">
    <location>
        <begin position="254"/>
        <end position="273"/>
    </location>
</feature>
<dbReference type="PANTHER" id="PTHR14969:SF28">
    <property type="entry name" value="DIHYDROSPHINGOSINE 1-PHOSPHATE PHOSPHATASE LCB3-RELATED"/>
    <property type="match status" value="1"/>
</dbReference>
<accession>A0A8T0GQ77</accession>
<protein>
    <recommendedName>
        <fullName evidence="9">Phosphatidic acid phosphatase type 2/haloperoxidase domain-containing protein</fullName>
    </recommendedName>
</protein>
<feature type="transmembrane region" description="Helical" evidence="8">
    <location>
        <begin position="227"/>
        <end position="248"/>
    </location>
</feature>
<proteinExistence type="inferred from homology"/>
<evidence type="ECO:0000256" key="2">
    <source>
        <dbReference type="ARBA" id="ARBA00022692"/>
    </source>
</evidence>
<keyword evidence="5 8" id="KW-1133">Transmembrane helix</keyword>
<dbReference type="GO" id="GO:0042392">
    <property type="term" value="F:sphingosine-1-phosphate phosphatase activity"/>
    <property type="evidence" value="ECO:0007669"/>
    <property type="project" value="TreeGrafter"/>
</dbReference>
<evidence type="ECO:0000259" key="9">
    <source>
        <dbReference type="SMART" id="SM00014"/>
    </source>
</evidence>
<sequence>MEFVIRRSIQQHEARHRSRMLSTPEYIIHRLPRARMENNTMAGLNSTNSETSSHISMYTLLVPWQLVIVGAIIISVLIAMITAPAKHFRALVQPFVLRHVESGVPVILAIQKYRHPWLDSFFGVIATVVSVPFYSLVLPLFFWHGQPKLGRQLTLLIATCVYVGNSAKDLVCAQRPPPPVCRVVSSESEAKGSEEYGLPSSHSINTICFAGYVLYYLTGQQIELSTLLITTALLTTLVTLVIFGRLYLGMHSPIDIAAGCAIGATLLLVWCNINEYLDGFVTGGKNVVIFWTTIAILGLHAYPTPESPTPSFEDHTAFSGVALGVVSGVHRTFMLFHSGVLSPASLTLAHIGMKTALGMATAFTAKEGSKYLAKLSLPLICYVPELLLGFRFHSSSYVKSMKKEIQDDLEAPKLCGVLEPCYRIHGSVDVDTGIRFVQYAALGWAVVELAPRIFFLLGL</sequence>
<evidence type="ECO:0000256" key="4">
    <source>
        <dbReference type="ARBA" id="ARBA00022824"/>
    </source>
</evidence>
<evidence type="ECO:0000313" key="10">
    <source>
        <dbReference type="EMBL" id="KAG0561170.1"/>
    </source>
</evidence>
<dbReference type="Proteomes" id="UP000822688">
    <property type="component" value="Chromosome 9"/>
</dbReference>
<comment type="subcellular location">
    <subcellularLocation>
        <location evidence="1">Endoplasmic reticulum membrane</location>
        <topology evidence="1">Multi-pass membrane protein</topology>
    </subcellularLocation>
</comment>
<feature type="domain" description="Phosphatidic acid phosphatase type 2/haloperoxidase" evidence="9">
    <location>
        <begin position="151"/>
        <end position="271"/>
    </location>
</feature>
<dbReference type="SUPFAM" id="SSF48317">
    <property type="entry name" value="Acid phosphatase/Vanadium-dependent haloperoxidase"/>
    <property type="match status" value="1"/>
</dbReference>
<feature type="transmembrane region" description="Helical" evidence="8">
    <location>
        <begin position="121"/>
        <end position="143"/>
    </location>
</feature>
<dbReference type="GO" id="GO:0005789">
    <property type="term" value="C:endoplasmic reticulum membrane"/>
    <property type="evidence" value="ECO:0007669"/>
    <property type="project" value="UniProtKB-SubCell"/>
</dbReference>
<evidence type="ECO:0000256" key="7">
    <source>
        <dbReference type="ARBA" id="ARBA00038324"/>
    </source>
</evidence>